<keyword evidence="3" id="KW-0808">Transferase</keyword>
<feature type="domain" description="Protein kinase" evidence="11">
    <location>
        <begin position="67"/>
        <end position="318"/>
    </location>
</feature>
<feature type="region of interest" description="Disordered" evidence="10">
    <location>
        <begin position="599"/>
        <end position="622"/>
    </location>
</feature>
<dbReference type="InterPro" id="IPR017441">
    <property type="entry name" value="Protein_kinase_ATP_BS"/>
</dbReference>
<dbReference type="GO" id="GO:0050321">
    <property type="term" value="F:tau-protein kinase activity"/>
    <property type="evidence" value="ECO:0007669"/>
    <property type="project" value="TreeGrafter"/>
</dbReference>
<dbReference type="InterPro" id="IPR008271">
    <property type="entry name" value="Ser/Thr_kinase_AS"/>
</dbReference>
<accession>A0A6P8Q6M9</accession>
<dbReference type="AlphaFoldDB" id="A0A6P8Q6M9"/>
<gene>
    <name evidence="13" type="primary">LOC117351471</name>
</gene>
<protein>
    <recommendedName>
        <fullName evidence="1">non-specific serine/threonine protein kinase</fullName>
        <ecNumber evidence="1">2.7.11.1</ecNumber>
    </recommendedName>
</protein>
<evidence type="ECO:0000256" key="7">
    <source>
        <dbReference type="ARBA" id="ARBA00047899"/>
    </source>
</evidence>
<evidence type="ECO:0000256" key="1">
    <source>
        <dbReference type="ARBA" id="ARBA00012513"/>
    </source>
</evidence>
<name>A0A6P8Q6M9_GEOSA</name>
<dbReference type="PROSITE" id="PS50011">
    <property type="entry name" value="PROTEIN_KINASE_DOM"/>
    <property type="match status" value="1"/>
</dbReference>
<evidence type="ECO:0000313" key="13">
    <source>
        <dbReference type="RefSeq" id="XP_033782686.1"/>
    </source>
</evidence>
<dbReference type="FunFam" id="3.30.200.20:FF:000042">
    <property type="entry name" value="Aurora kinase A"/>
    <property type="match status" value="1"/>
</dbReference>
<dbReference type="InterPro" id="IPR000719">
    <property type="entry name" value="Prot_kinase_dom"/>
</dbReference>
<dbReference type="InParanoid" id="A0A6P8Q6M9"/>
<evidence type="ECO:0000256" key="3">
    <source>
        <dbReference type="ARBA" id="ARBA00022679"/>
    </source>
</evidence>
<feature type="compositionally biased region" description="Polar residues" evidence="10">
    <location>
        <begin position="1"/>
        <end position="10"/>
    </location>
</feature>
<dbReference type="EC" id="2.7.11.1" evidence="1"/>
<evidence type="ECO:0000256" key="6">
    <source>
        <dbReference type="ARBA" id="ARBA00022840"/>
    </source>
</evidence>
<keyword evidence="12" id="KW-1185">Reference proteome</keyword>
<comment type="catalytic activity">
    <reaction evidence="8">
        <text>L-seryl-[protein] + ATP = O-phospho-L-seryl-[protein] + ADP + H(+)</text>
        <dbReference type="Rhea" id="RHEA:17989"/>
        <dbReference type="Rhea" id="RHEA-COMP:9863"/>
        <dbReference type="Rhea" id="RHEA-COMP:11604"/>
        <dbReference type="ChEBI" id="CHEBI:15378"/>
        <dbReference type="ChEBI" id="CHEBI:29999"/>
        <dbReference type="ChEBI" id="CHEBI:30616"/>
        <dbReference type="ChEBI" id="CHEBI:83421"/>
        <dbReference type="ChEBI" id="CHEBI:456216"/>
        <dbReference type="EC" id="2.7.11.1"/>
    </reaction>
</comment>
<reference evidence="13" key="1">
    <citation type="submission" date="2025-08" db="UniProtKB">
        <authorList>
            <consortium name="RefSeq"/>
        </authorList>
    </citation>
    <scope>IDENTIFICATION</scope>
</reference>
<dbReference type="PROSITE" id="PS00107">
    <property type="entry name" value="PROTEIN_KINASE_ATP"/>
    <property type="match status" value="1"/>
</dbReference>
<dbReference type="GO" id="GO:0035556">
    <property type="term" value="P:intracellular signal transduction"/>
    <property type="evidence" value="ECO:0007669"/>
    <property type="project" value="TreeGrafter"/>
</dbReference>
<dbReference type="SUPFAM" id="SSF56112">
    <property type="entry name" value="Protein kinase-like (PK-like)"/>
    <property type="match status" value="1"/>
</dbReference>
<keyword evidence="4 9" id="KW-0547">Nucleotide-binding</keyword>
<evidence type="ECO:0000259" key="11">
    <source>
        <dbReference type="PROSITE" id="PS50011"/>
    </source>
</evidence>
<dbReference type="KEGG" id="gsh:117351471"/>
<organism evidence="12 13">
    <name type="scientific">Geotrypetes seraphini</name>
    <name type="common">Gaboon caecilian</name>
    <name type="synonym">Caecilia seraphini</name>
    <dbReference type="NCBI Taxonomy" id="260995"/>
    <lineage>
        <taxon>Eukaryota</taxon>
        <taxon>Metazoa</taxon>
        <taxon>Chordata</taxon>
        <taxon>Craniata</taxon>
        <taxon>Vertebrata</taxon>
        <taxon>Euteleostomi</taxon>
        <taxon>Amphibia</taxon>
        <taxon>Gymnophiona</taxon>
        <taxon>Geotrypetes</taxon>
    </lineage>
</organism>
<dbReference type="FunFam" id="1.10.510.10:FF:001698">
    <property type="entry name" value="NUAK family, SNF1-like kinase, 1b"/>
    <property type="match status" value="1"/>
</dbReference>
<dbReference type="InterPro" id="IPR011009">
    <property type="entry name" value="Kinase-like_dom_sf"/>
</dbReference>
<evidence type="ECO:0000313" key="12">
    <source>
        <dbReference type="Proteomes" id="UP000515159"/>
    </source>
</evidence>
<comment type="catalytic activity">
    <reaction evidence="7">
        <text>L-threonyl-[protein] + ATP = O-phospho-L-threonyl-[protein] + ADP + H(+)</text>
        <dbReference type="Rhea" id="RHEA:46608"/>
        <dbReference type="Rhea" id="RHEA-COMP:11060"/>
        <dbReference type="Rhea" id="RHEA-COMP:11605"/>
        <dbReference type="ChEBI" id="CHEBI:15378"/>
        <dbReference type="ChEBI" id="CHEBI:30013"/>
        <dbReference type="ChEBI" id="CHEBI:30616"/>
        <dbReference type="ChEBI" id="CHEBI:61977"/>
        <dbReference type="ChEBI" id="CHEBI:456216"/>
        <dbReference type="EC" id="2.7.11.1"/>
    </reaction>
</comment>
<feature type="compositionally biased region" description="Basic residues" evidence="10">
    <location>
        <begin position="54"/>
        <end position="64"/>
    </location>
</feature>
<dbReference type="OrthoDB" id="193931at2759"/>
<evidence type="ECO:0000256" key="2">
    <source>
        <dbReference type="ARBA" id="ARBA00022527"/>
    </source>
</evidence>
<evidence type="ECO:0000256" key="9">
    <source>
        <dbReference type="PROSITE-ProRule" id="PRU10141"/>
    </source>
</evidence>
<dbReference type="GO" id="GO:0005737">
    <property type="term" value="C:cytoplasm"/>
    <property type="evidence" value="ECO:0007669"/>
    <property type="project" value="TreeGrafter"/>
</dbReference>
<dbReference type="Pfam" id="PF00069">
    <property type="entry name" value="Pkinase"/>
    <property type="match status" value="1"/>
</dbReference>
<feature type="compositionally biased region" description="Basic and acidic residues" evidence="10">
    <location>
        <begin position="37"/>
        <end position="46"/>
    </location>
</feature>
<dbReference type="CDD" id="cd14073">
    <property type="entry name" value="STKc_NUAK"/>
    <property type="match status" value="1"/>
</dbReference>
<dbReference type="RefSeq" id="XP_033782686.1">
    <property type="nucleotide sequence ID" value="XM_033926795.1"/>
</dbReference>
<dbReference type="Gene3D" id="1.10.510.10">
    <property type="entry name" value="Transferase(Phosphotransferase) domain 1"/>
    <property type="match status" value="1"/>
</dbReference>
<dbReference type="GO" id="GO:0005524">
    <property type="term" value="F:ATP binding"/>
    <property type="evidence" value="ECO:0007669"/>
    <property type="project" value="UniProtKB-UniRule"/>
</dbReference>
<dbReference type="PANTHER" id="PTHR24346:SF100">
    <property type="entry name" value="NUAK FAMILY SNF1-LIKE KINASE 1"/>
    <property type="match status" value="1"/>
</dbReference>
<evidence type="ECO:0000256" key="8">
    <source>
        <dbReference type="ARBA" id="ARBA00048679"/>
    </source>
</evidence>
<dbReference type="GO" id="GO:0000226">
    <property type="term" value="P:microtubule cytoskeleton organization"/>
    <property type="evidence" value="ECO:0007669"/>
    <property type="project" value="TreeGrafter"/>
</dbReference>
<dbReference type="PANTHER" id="PTHR24346">
    <property type="entry name" value="MAP/MICROTUBULE AFFINITY-REGULATING KINASE"/>
    <property type="match status" value="1"/>
</dbReference>
<evidence type="ECO:0000256" key="10">
    <source>
        <dbReference type="SAM" id="MobiDB-lite"/>
    </source>
</evidence>
<feature type="region of interest" description="Disordered" evidence="10">
    <location>
        <begin position="1"/>
        <end position="64"/>
    </location>
</feature>
<dbReference type="GeneID" id="117351471"/>
<evidence type="ECO:0000256" key="4">
    <source>
        <dbReference type="ARBA" id="ARBA00022741"/>
    </source>
</evidence>
<evidence type="ECO:0000256" key="5">
    <source>
        <dbReference type="ARBA" id="ARBA00022777"/>
    </source>
</evidence>
<keyword evidence="2" id="KW-0723">Serine/threonine-protein kinase</keyword>
<dbReference type="SMART" id="SM00220">
    <property type="entry name" value="S_TKc"/>
    <property type="match status" value="1"/>
</dbReference>
<keyword evidence="5" id="KW-0418">Kinase</keyword>
<feature type="binding site" evidence="9">
    <location>
        <position position="100"/>
    </location>
    <ligand>
        <name>ATP</name>
        <dbReference type="ChEBI" id="CHEBI:30616"/>
    </ligand>
</feature>
<dbReference type="Proteomes" id="UP000515159">
    <property type="component" value="Chromosome 17"/>
</dbReference>
<proteinExistence type="predicted"/>
<sequence length="649" mass="72927">MTGVTFVSRSSDSERGQLTRSGSEQPRRGKKNGAPLSREESMERYSKLAGSGTVKKHQHKHSVKHRYEVMETLGKGTYGKVNRAMEKGTGRMVAIKSIRKEKITDELDRVHLQREIEITALLKHDHIVQIYEVFENKDKIIIVMEYASNGELYDYVNKRQRIVENEARRFFRQIVSAVHYCHKKGVVHRDLKLENILLDENLNVKLADFGLSNVFQKNQFLETYCGSPLYAAPEIINGLPYQGPEVDCWALGVLLYALVYGAMPFDNSSYKTLSEQISSGEYRKSPHLSGACGLIDWMLTVNTKGRATVEDIANHWWVNWGYDTIVCDCDSTQECQSPLLARYIDCQNTGIFAESGFHGGQQETSGFEPREITTYEACLRKSKKENDIKHSHHDAALNVTSKQPKGILKKRNSFDSAFFSTSFSESLSKICDSVGQELYAPTTEHSNTFGNVETKSPELTLKMPKKGILKKPYTRESGYSSSPERGICSECPSIADRSTPENVERPKKGIQRRKGILKRNGRFSTSLDLPVDCSALKLSDSLQDLILCGWQTPNSSSRPSSIISDDSFLSGDSFDLLDMAAITKKQLFVYSAQSVVSASEKEDPKSIPDPSQSSDSGRELDSHEFPSIFLEEITDPISVYNQAKEYVTI</sequence>
<dbReference type="PROSITE" id="PS00108">
    <property type="entry name" value="PROTEIN_KINASE_ST"/>
    <property type="match status" value="1"/>
</dbReference>
<keyword evidence="6 9" id="KW-0067">ATP-binding</keyword>